<dbReference type="Proteomes" id="UP000291121">
    <property type="component" value="Chromosome"/>
</dbReference>
<dbReference type="AlphaFoldDB" id="A0A4P6FW58"/>
<organism evidence="1 2">
    <name type="scientific">Pseudomonas arsenicoxydans</name>
    <dbReference type="NCBI Taxonomy" id="702115"/>
    <lineage>
        <taxon>Bacteria</taxon>
        <taxon>Pseudomonadati</taxon>
        <taxon>Pseudomonadota</taxon>
        <taxon>Gammaproteobacteria</taxon>
        <taxon>Pseudomonadales</taxon>
        <taxon>Pseudomonadaceae</taxon>
        <taxon>Pseudomonas</taxon>
    </lineage>
</organism>
<keyword evidence="2" id="KW-1185">Reference proteome</keyword>
<dbReference type="EMBL" id="CP024767">
    <property type="protein sequence ID" value="QAY82637.1"/>
    <property type="molecule type" value="Genomic_DNA"/>
</dbReference>
<evidence type="ECO:0000313" key="2">
    <source>
        <dbReference type="Proteomes" id="UP000291121"/>
    </source>
</evidence>
<dbReference type="RefSeq" id="WP_208670060.1">
    <property type="nucleotide sequence ID" value="NZ_CP024767.1"/>
</dbReference>
<accession>A0A4P6FW58</accession>
<evidence type="ECO:0000313" key="1">
    <source>
        <dbReference type="EMBL" id="QAY82637.1"/>
    </source>
</evidence>
<protein>
    <submittedName>
        <fullName evidence="1">Uncharacterized protein</fullName>
    </submittedName>
</protein>
<gene>
    <name evidence="1" type="ORF">CUN61_01075</name>
</gene>
<proteinExistence type="predicted"/>
<reference evidence="1 2" key="1">
    <citation type="submission" date="2017-11" db="EMBL/GenBank/DDBJ databases">
        <title>Genome sequence of Pseudomonas arsenicoxydans ACM1.</title>
        <authorList>
            <person name="Nascimento F.X."/>
        </authorList>
    </citation>
    <scope>NUCLEOTIDE SEQUENCE [LARGE SCALE GENOMIC DNA]</scope>
    <source>
        <strain evidence="1 2">ACM1</strain>
    </source>
</reference>
<name>A0A4P6FW58_9PSED</name>
<sequence length="272" mass="30262">MSSVIYSYLTKIQSRQPINFDALIAKLVTAGVAREDISRIFLAKKLKKNSYHVEVLLSAAFDELLMRFRPSDVGGRVGAAIDGNSHRVGVSESLLIFRSARHRHPTVAVTEAGAWVLPRVLGRVGVIVENLENFLRVDETLPFIAGMLAGTASDIELISGSGNQVTNKLNANVLSQFDALYCLFDVDMGGLRMFASLTALLHEKPPVFLVPPDVEERLAQSKYALTDQQRQEVIKYQGLSHETDQLIRFMRDSSRVLEQETYLVTAVCEERP</sequence>